<dbReference type="GeneID" id="120322560"/>
<dbReference type="Proteomes" id="UP000504627">
    <property type="component" value="Unplaced"/>
</dbReference>
<organism evidence="1 2">
    <name type="scientific">Pipra filicauda</name>
    <name type="common">Wire-tailed manakin</name>
    <dbReference type="NCBI Taxonomy" id="649802"/>
    <lineage>
        <taxon>Eukaryota</taxon>
        <taxon>Metazoa</taxon>
        <taxon>Chordata</taxon>
        <taxon>Craniata</taxon>
        <taxon>Vertebrata</taxon>
        <taxon>Euteleostomi</taxon>
        <taxon>Archelosauria</taxon>
        <taxon>Archosauria</taxon>
        <taxon>Dinosauria</taxon>
        <taxon>Saurischia</taxon>
        <taxon>Theropoda</taxon>
        <taxon>Coelurosauria</taxon>
        <taxon>Aves</taxon>
        <taxon>Neognathae</taxon>
        <taxon>Neoaves</taxon>
        <taxon>Telluraves</taxon>
        <taxon>Australaves</taxon>
        <taxon>Passeriformes</taxon>
        <taxon>Pipridae</taxon>
        <taxon>Pipra</taxon>
    </lineage>
</organism>
<evidence type="ECO:0000313" key="1">
    <source>
        <dbReference type="Proteomes" id="UP000504627"/>
    </source>
</evidence>
<gene>
    <name evidence="2" type="primary">LOC120322560</name>
</gene>
<name>A0A7R5KB02_9PASS</name>
<keyword evidence="1" id="KW-1185">Reference proteome</keyword>
<proteinExistence type="predicted"/>
<reference evidence="2" key="1">
    <citation type="submission" date="2025-08" db="UniProtKB">
        <authorList>
            <consortium name="RefSeq"/>
        </authorList>
    </citation>
    <scope>IDENTIFICATION</scope>
    <source>
        <tissue evidence="2">Muscle</tissue>
    </source>
</reference>
<protein>
    <submittedName>
        <fullName evidence="2">ATP-binding cassette sub-family A member 13-like</fullName>
    </submittedName>
</protein>
<dbReference type="RefSeq" id="XP_039234117.1">
    <property type="nucleotide sequence ID" value="XM_039378183.1"/>
</dbReference>
<evidence type="ECO:0000313" key="2">
    <source>
        <dbReference type="RefSeq" id="XP_039234117.1"/>
    </source>
</evidence>
<sequence>MSSQTPVPPSTWAKQLCKDCNPVISQMPFFGHSVDAFLIQAQIYLIQWHYFPTEQLPGALSWLPSGIALSPEVLSLAEILWPCVLFLILAAIRFQEPPKYKENCYLEARDLPGRGLYPFMRTLFCNVGSRCKNTSYRAQENNHFRSISIN</sequence>
<dbReference type="InParanoid" id="A0A7R5KB02"/>
<dbReference type="AlphaFoldDB" id="A0A7R5KB02"/>
<accession>A0A7R5KB02</accession>